<protein>
    <submittedName>
        <fullName evidence="3">Uncharacterized protein</fullName>
    </submittedName>
</protein>
<feature type="region of interest" description="Disordered" evidence="2">
    <location>
        <begin position="34"/>
        <end position="103"/>
    </location>
</feature>
<accession>A0AA35YF52</accession>
<dbReference type="EMBL" id="OX465078">
    <property type="protein sequence ID" value="CAI9272811.1"/>
    <property type="molecule type" value="Genomic_DNA"/>
</dbReference>
<proteinExistence type="predicted"/>
<keyword evidence="1" id="KW-0175">Coiled coil</keyword>
<gene>
    <name evidence="3" type="ORF">LSALG_LOCUS12997</name>
</gene>
<dbReference type="Proteomes" id="UP001177003">
    <property type="component" value="Chromosome 2"/>
</dbReference>
<dbReference type="AlphaFoldDB" id="A0AA35YF52"/>
<evidence type="ECO:0000256" key="1">
    <source>
        <dbReference type="SAM" id="Coils"/>
    </source>
</evidence>
<organism evidence="3 4">
    <name type="scientific">Lactuca saligna</name>
    <name type="common">Willowleaf lettuce</name>
    <dbReference type="NCBI Taxonomy" id="75948"/>
    <lineage>
        <taxon>Eukaryota</taxon>
        <taxon>Viridiplantae</taxon>
        <taxon>Streptophyta</taxon>
        <taxon>Embryophyta</taxon>
        <taxon>Tracheophyta</taxon>
        <taxon>Spermatophyta</taxon>
        <taxon>Magnoliopsida</taxon>
        <taxon>eudicotyledons</taxon>
        <taxon>Gunneridae</taxon>
        <taxon>Pentapetalae</taxon>
        <taxon>asterids</taxon>
        <taxon>campanulids</taxon>
        <taxon>Asterales</taxon>
        <taxon>Asteraceae</taxon>
        <taxon>Cichorioideae</taxon>
        <taxon>Cichorieae</taxon>
        <taxon>Lactucinae</taxon>
        <taxon>Lactuca</taxon>
    </lineage>
</organism>
<evidence type="ECO:0000256" key="2">
    <source>
        <dbReference type="SAM" id="MobiDB-lite"/>
    </source>
</evidence>
<evidence type="ECO:0000313" key="4">
    <source>
        <dbReference type="Proteomes" id="UP001177003"/>
    </source>
</evidence>
<feature type="coiled-coil region" evidence="1">
    <location>
        <begin position="109"/>
        <end position="141"/>
    </location>
</feature>
<name>A0AA35YF52_LACSI</name>
<reference evidence="3" key="1">
    <citation type="submission" date="2023-04" db="EMBL/GenBank/DDBJ databases">
        <authorList>
            <person name="Vijverberg K."/>
            <person name="Xiong W."/>
            <person name="Schranz E."/>
        </authorList>
    </citation>
    <scope>NUCLEOTIDE SEQUENCE</scope>
</reference>
<feature type="compositionally biased region" description="Basic and acidic residues" evidence="2">
    <location>
        <begin position="36"/>
        <end position="58"/>
    </location>
</feature>
<keyword evidence="4" id="KW-1185">Reference proteome</keyword>
<evidence type="ECO:0000313" key="3">
    <source>
        <dbReference type="EMBL" id="CAI9272811.1"/>
    </source>
</evidence>
<feature type="compositionally biased region" description="Basic and acidic residues" evidence="2">
    <location>
        <begin position="74"/>
        <end position="90"/>
    </location>
</feature>
<sequence length="245" mass="28111">MHKPVETRDSLLIVSVRQYLADKIKPVFSMLNKIEGVSDRDDLPKQGRDNKDQTKKMTSEPIGENEQKPNSNPKDQKDNKASGSKGKEKVIDDDEEEEEGLSKGEKLIRKKCNMELDNLLNLRQELEAKEAEAEIAKVTLATQKSLFPPWTLERIQKEAGDDPTTHWLEPSVSFELDNIVDSQLDFLITPRAFLFICSEKIEKAPLSDYDVNHTLFSFYLKYGKPQFQTWSLHKIVVVKVYALIM</sequence>